<dbReference type="Proteomes" id="UP000244811">
    <property type="component" value="Chromosome 4"/>
</dbReference>
<dbReference type="PANTHER" id="PTHR21290:SF25">
    <property type="entry name" value="SPHINGOMYELIN SYNTHASE-RELATED PROTEIN 1"/>
    <property type="match status" value="1"/>
</dbReference>
<evidence type="ECO:0000256" key="7">
    <source>
        <dbReference type="ARBA" id="ARBA00023098"/>
    </source>
</evidence>
<dbReference type="InterPro" id="IPR045221">
    <property type="entry name" value="Sphingomyelin_synth-like"/>
</dbReference>
<sequence>MLKGEDKSDKFLGSGKSSDSTRRFDDMCSLYRYEGDVSLEQEVVETLAEGRNLMYGFLFRFLILIPTFFIFYTFYRGMVFLIDVYFHDHTLERFLDRLHENIDDKHLPLMSRISDGMFYSFVVVLMLRFVLFYPVLFNVQVLLRFASVYVFTYLLRGMAVIFTTIPSPYPFCVPLKISDRWWKTYATMMFGGEGKLDCTGLLFSGRAFIIFLGLIILGQNSGPLFTMLMTLYALATTVIIVATKFHYTVDVMFSLLFAASFYYLYYSRIDSFGVHFLNKINSKQYMEEEDLRMSKLERSAMTRWLASLEQIQRLISVGYKLKLLHPLVYGNSNLSEGVYKEYKMMVYFFGIKECDDLLSLYRGTKSFNFSYWKKLRLKHRKRKVQSSILN</sequence>
<evidence type="ECO:0000313" key="13">
    <source>
        <dbReference type="Proteomes" id="UP000244811"/>
    </source>
</evidence>
<protein>
    <recommendedName>
        <fullName evidence="11">Sphingomyelin synthase-like domain-containing protein</fullName>
    </recommendedName>
</protein>
<feature type="transmembrane region" description="Helical" evidence="10">
    <location>
        <begin position="148"/>
        <end position="169"/>
    </location>
</feature>
<reference evidence="12" key="1">
    <citation type="submission" date="2022-07" db="EMBL/GenBank/DDBJ databases">
        <title>Evaluation of T. orientalis genome assembly methods using nanopore sequencing and analysis of variation between genomes.</title>
        <authorList>
            <person name="Yam J."/>
            <person name="Micallef M.L."/>
            <person name="Liu M."/>
            <person name="Djordjevic S.P."/>
            <person name="Bogema D.R."/>
            <person name="Jenkins C."/>
        </authorList>
    </citation>
    <scope>NUCLEOTIDE SEQUENCE</scope>
    <source>
        <strain evidence="12">Goon Nure</strain>
    </source>
</reference>
<feature type="transmembrane region" description="Helical" evidence="10">
    <location>
        <begin position="199"/>
        <end position="217"/>
    </location>
</feature>
<keyword evidence="7" id="KW-0443">Lipid metabolism</keyword>
<evidence type="ECO:0000256" key="1">
    <source>
        <dbReference type="ARBA" id="ARBA00004141"/>
    </source>
</evidence>
<keyword evidence="6 10" id="KW-1133">Transmembrane helix</keyword>
<gene>
    <name evidence="12" type="ORF">MACK_002929</name>
</gene>
<dbReference type="GO" id="GO:0000139">
    <property type="term" value="C:Golgi membrane"/>
    <property type="evidence" value="ECO:0007669"/>
    <property type="project" value="TreeGrafter"/>
</dbReference>
<organism evidence="12 13">
    <name type="scientific">Theileria orientalis</name>
    <dbReference type="NCBI Taxonomy" id="68886"/>
    <lineage>
        <taxon>Eukaryota</taxon>
        <taxon>Sar</taxon>
        <taxon>Alveolata</taxon>
        <taxon>Apicomplexa</taxon>
        <taxon>Aconoidasida</taxon>
        <taxon>Piroplasmida</taxon>
        <taxon>Theileriidae</taxon>
        <taxon>Theileria</taxon>
    </lineage>
</organism>
<feature type="compositionally biased region" description="Basic and acidic residues" evidence="9">
    <location>
        <begin position="1"/>
        <end position="10"/>
    </location>
</feature>
<comment type="similarity">
    <text evidence="2">Belongs to the sphingomyelin synthase family.</text>
</comment>
<accession>A0A976QU23</accession>
<dbReference type="EMBL" id="CP056072">
    <property type="protein sequence ID" value="UKK02832.2"/>
    <property type="molecule type" value="Genomic_DNA"/>
</dbReference>
<dbReference type="GO" id="GO:0005886">
    <property type="term" value="C:plasma membrane"/>
    <property type="evidence" value="ECO:0007669"/>
    <property type="project" value="TreeGrafter"/>
</dbReference>
<evidence type="ECO:0000256" key="6">
    <source>
        <dbReference type="ARBA" id="ARBA00022989"/>
    </source>
</evidence>
<feature type="transmembrane region" description="Helical" evidence="10">
    <location>
        <begin position="247"/>
        <end position="266"/>
    </location>
</feature>
<evidence type="ECO:0000256" key="2">
    <source>
        <dbReference type="ARBA" id="ARBA00005441"/>
    </source>
</evidence>
<evidence type="ECO:0000256" key="9">
    <source>
        <dbReference type="SAM" id="MobiDB-lite"/>
    </source>
</evidence>
<dbReference type="Pfam" id="PF14360">
    <property type="entry name" value="PAP2_C"/>
    <property type="match status" value="1"/>
</dbReference>
<evidence type="ECO:0000256" key="3">
    <source>
        <dbReference type="ARBA" id="ARBA00022679"/>
    </source>
</evidence>
<keyword evidence="3" id="KW-0808">Transferase</keyword>
<keyword evidence="5" id="KW-0746">Sphingolipid metabolism</keyword>
<dbReference type="GO" id="GO:0005789">
    <property type="term" value="C:endoplasmic reticulum membrane"/>
    <property type="evidence" value="ECO:0007669"/>
    <property type="project" value="TreeGrafter"/>
</dbReference>
<feature type="transmembrane region" description="Helical" evidence="10">
    <location>
        <begin position="224"/>
        <end position="241"/>
    </location>
</feature>
<comment type="subcellular location">
    <subcellularLocation>
        <location evidence="1">Membrane</location>
        <topology evidence="1">Multi-pass membrane protein</topology>
    </subcellularLocation>
</comment>
<keyword evidence="8 10" id="KW-0472">Membrane</keyword>
<feature type="domain" description="Sphingomyelin synthase-like" evidence="11">
    <location>
        <begin position="198"/>
        <end position="266"/>
    </location>
</feature>
<evidence type="ECO:0000256" key="8">
    <source>
        <dbReference type="ARBA" id="ARBA00023136"/>
    </source>
</evidence>
<proteinExistence type="inferred from homology"/>
<dbReference type="GO" id="GO:0047493">
    <property type="term" value="F:ceramide cholinephosphotransferase activity"/>
    <property type="evidence" value="ECO:0007669"/>
    <property type="project" value="TreeGrafter"/>
</dbReference>
<evidence type="ECO:0000313" key="12">
    <source>
        <dbReference type="EMBL" id="UKK02832.2"/>
    </source>
</evidence>
<dbReference type="PANTHER" id="PTHR21290">
    <property type="entry name" value="SPHINGOMYELIN SYNTHETASE"/>
    <property type="match status" value="1"/>
</dbReference>
<feature type="transmembrane region" description="Helical" evidence="10">
    <location>
        <begin position="57"/>
        <end position="75"/>
    </location>
</feature>
<evidence type="ECO:0000256" key="10">
    <source>
        <dbReference type="SAM" id="Phobius"/>
    </source>
</evidence>
<dbReference type="GO" id="GO:0046513">
    <property type="term" value="P:ceramide biosynthetic process"/>
    <property type="evidence" value="ECO:0007669"/>
    <property type="project" value="TreeGrafter"/>
</dbReference>
<dbReference type="InterPro" id="IPR025749">
    <property type="entry name" value="Sphingomyelin_synth-like_dom"/>
</dbReference>
<feature type="transmembrane region" description="Helical" evidence="10">
    <location>
        <begin position="117"/>
        <end position="136"/>
    </location>
</feature>
<dbReference type="GO" id="GO:0033188">
    <property type="term" value="F:sphingomyelin synthase activity"/>
    <property type="evidence" value="ECO:0007669"/>
    <property type="project" value="TreeGrafter"/>
</dbReference>
<evidence type="ECO:0000256" key="4">
    <source>
        <dbReference type="ARBA" id="ARBA00022692"/>
    </source>
</evidence>
<name>A0A976QU23_THEOR</name>
<dbReference type="AlphaFoldDB" id="A0A976QU23"/>
<feature type="region of interest" description="Disordered" evidence="9">
    <location>
        <begin position="1"/>
        <end position="21"/>
    </location>
</feature>
<keyword evidence="4 10" id="KW-0812">Transmembrane</keyword>
<evidence type="ECO:0000259" key="11">
    <source>
        <dbReference type="Pfam" id="PF14360"/>
    </source>
</evidence>
<evidence type="ECO:0000256" key="5">
    <source>
        <dbReference type="ARBA" id="ARBA00022919"/>
    </source>
</evidence>